<reference evidence="2" key="1">
    <citation type="submission" date="2020-05" db="EMBL/GenBank/DDBJ databases">
        <authorList>
            <person name="Chiriac C."/>
            <person name="Salcher M."/>
            <person name="Ghai R."/>
            <person name="Kavagutti S V."/>
        </authorList>
    </citation>
    <scope>NUCLEOTIDE SEQUENCE</scope>
</reference>
<organism evidence="2">
    <name type="scientific">freshwater metagenome</name>
    <dbReference type="NCBI Taxonomy" id="449393"/>
    <lineage>
        <taxon>unclassified sequences</taxon>
        <taxon>metagenomes</taxon>
        <taxon>ecological metagenomes</taxon>
    </lineage>
</organism>
<dbReference type="AlphaFoldDB" id="A0A6J7JJ66"/>
<sequence>MGTTPPEQSAAVAVPAFDAEPAEWIATRDAPVGGQAVLEGVMMRGVRTWAVACRTPAPDQLDEEGERSDLNDPPRGEIIVETHEIDSIMRRHRILRLPIIRGVIALGQSLAIGFKALGVAANAQVPGEEEEISGWLWTLTIIFSLVLAVGLFFIVPVTLTNLIKDELGSAVLFWIVEGVLRTVIFLAYLTLISKLRDLRRVFEYHGAEHKTISCYEAGLPLTPENAQRFSRLHPRCGTSFLLIVMVVAIFVFSPLGLLPWWALIVSRIVGVPLIAGISFEIIKLAGKHRAKSWVRALMWPGLKLQLLTTREPDLDQLAVAIVAMNAVLERETPGSLTDEDLVGVEIAA</sequence>
<dbReference type="PANTHER" id="PTHR42867">
    <property type="entry name" value="MEMBRANE PROTEIN-RELATED"/>
    <property type="match status" value="1"/>
</dbReference>
<feature type="transmembrane region" description="Helical" evidence="1">
    <location>
        <begin position="99"/>
        <end position="123"/>
    </location>
</feature>
<keyword evidence="1" id="KW-0472">Membrane</keyword>
<feature type="transmembrane region" description="Helical" evidence="1">
    <location>
        <begin position="171"/>
        <end position="191"/>
    </location>
</feature>
<evidence type="ECO:0000313" key="2">
    <source>
        <dbReference type="EMBL" id="CAB4942564.1"/>
    </source>
</evidence>
<feature type="transmembrane region" description="Helical" evidence="1">
    <location>
        <begin position="135"/>
        <end position="159"/>
    </location>
</feature>
<dbReference type="InterPro" id="IPR010787">
    <property type="entry name" value="DUF1385"/>
</dbReference>
<dbReference type="EMBL" id="CAFBMX010000011">
    <property type="protein sequence ID" value="CAB4942564.1"/>
    <property type="molecule type" value="Genomic_DNA"/>
</dbReference>
<dbReference type="Pfam" id="PF07136">
    <property type="entry name" value="DUF1385"/>
    <property type="match status" value="1"/>
</dbReference>
<protein>
    <submittedName>
        <fullName evidence="2">Unannotated protein</fullName>
    </submittedName>
</protein>
<feature type="transmembrane region" description="Helical" evidence="1">
    <location>
        <begin position="236"/>
        <end position="255"/>
    </location>
</feature>
<dbReference type="PANTHER" id="PTHR42867:SF1">
    <property type="entry name" value="MEMBRANE PROTEIN-RELATED"/>
    <property type="match status" value="1"/>
</dbReference>
<evidence type="ECO:0000256" key="1">
    <source>
        <dbReference type="SAM" id="Phobius"/>
    </source>
</evidence>
<gene>
    <name evidence="2" type="ORF">UFOPK3674_01912</name>
</gene>
<accession>A0A6J7JJ66</accession>
<name>A0A6J7JJ66_9ZZZZ</name>
<feature type="transmembrane region" description="Helical" evidence="1">
    <location>
        <begin position="261"/>
        <end position="282"/>
    </location>
</feature>
<keyword evidence="1" id="KW-0812">Transmembrane</keyword>
<proteinExistence type="predicted"/>
<keyword evidence="1" id="KW-1133">Transmembrane helix</keyword>